<sequence>MSVPLTDELTGWLADELTGWLDDAPTNWLSTYQTCESPSDFHMYALVTFYRLTSFNSAAGWGYGYKEEEELEEQHQDESADSG</sequence>
<name>B4R2X6_DROSI</name>
<proteinExistence type="predicted"/>
<accession>B4R2X6</accession>
<dbReference type="Proteomes" id="UP000000304">
    <property type="component" value="Chromosome X"/>
</dbReference>
<reference evidence="1 2" key="1">
    <citation type="journal article" date="2007" name="Nature">
        <title>Evolution of genes and genomes on the Drosophila phylogeny.</title>
        <authorList>
            <consortium name="Drosophila 12 Genomes Consortium"/>
            <person name="Clark A.G."/>
            <person name="Eisen M.B."/>
            <person name="Smith D.R."/>
            <person name="Bergman C.M."/>
            <person name="Oliver B."/>
            <person name="Markow T.A."/>
            <person name="Kaufman T.C."/>
            <person name="Kellis M."/>
            <person name="Gelbart W."/>
            <person name="Iyer V.N."/>
            <person name="Pollard D.A."/>
            <person name="Sackton T.B."/>
            <person name="Larracuente A.M."/>
            <person name="Singh N.D."/>
            <person name="Abad J.P."/>
            <person name="Abt D.N."/>
            <person name="Adryan B."/>
            <person name="Aguade M."/>
            <person name="Akashi H."/>
            <person name="Anderson W.W."/>
            <person name="Aquadro C.F."/>
            <person name="Ardell D.H."/>
            <person name="Arguello R."/>
            <person name="Artieri C.G."/>
            <person name="Barbash D.A."/>
            <person name="Barker D."/>
            <person name="Barsanti P."/>
            <person name="Batterham P."/>
            <person name="Batzoglou S."/>
            <person name="Begun D."/>
            <person name="Bhutkar A."/>
            <person name="Blanco E."/>
            <person name="Bosak S.A."/>
            <person name="Bradley R.K."/>
            <person name="Brand A.D."/>
            <person name="Brent M.R."/>
            <person name="Brooks A.N."/>
            <person name="Brown R.H."/>
            <person name="Butlin R.K."/>
            <person name="Caggese C."/>
            <person name="Calvi B.R."/>
            <person name="Bernardo de Carvalho A."/>
            <person name="Caspi A."/>
            <person name="Castrezana S."/>
            <person name="Celniker S.E."/>
            <person name="Chang J.L."/>
            <person name="Chapple C."/>
            <person name="Chatterji S."/>
            <person name="Chinwalla A."/>
            <person name="Civetta A."/>
            <person name="Clifton S.W."/>
            <person name="Comeron J.M."/>
            <person name="Costello J.C."/>
            <person name="Coyne J.A."/>
            <person name="Daub J."/>
            <person name="David R.G."/>
            <person name="Delcher A.L."/>
            <person name="Delehaunty K."/>
            <person name="Do C.B."/>
            <person name="Ebling H."/>
            <person name="Edwards K."/>
            <person name="Eickbush T."/>
            <person name="Evans J.D."/>
            <person name="Filipski A."/>
            <person name="Findeiss S."/>
            <person name="Freyhult E."/>
            <person name="Fulton L."/>
            <person name="Fulton R."/>
            <person name="Garcia A.C."/>
            <person name="Gardiner A."/>
            <person name="Garfield D.A."/>
            <person name="Garvin B.E."/>
            <person name="Gibson G."/>
            <person name="Gilbert D."/>
            <person name="Gnerre S."/>
            <person name="Godfrey J."/>
            <person name="Good R."/>
            <person name="Gotea V."/>
            <person name="Gravely B."/>
            <person name="Greenberg A.J."/>
            <person name="Griffiths-Jones S."/>
            <person name="Gross S."/>
            <person name="Guigo R."/>
            <person name="Gustafson E.A."/>
            <person name="Haerty W."/>
            <person name="Hahn M.W."/>
            <person name="Halligan D.L."/>
            <person name="Halpern A.L."/>
            <person name="Halter G.M."/>
            <person name="Han M.V."/>
            <person name="Heger A."/>
            <person name="Hillier L."/>
            <person name="Hinrichs A.S."/>
            <person name="Holmes I."/>
            <person name="Hoskins R.A."/>
            <person name="Hubisz M.J."/>
            <person name="Hultmark D."/>
            <person name="Huntley M.A."/>
            <person name="Jaffe D.B."/>
            <person name="Jagadeeshan S."/>
            <person name="Jeck W.R."/>
            <person name="Johnson J."/>
            <person name="Jones C.D."/>
            <person name="Jordan W.C."/>
            <person name="Karpen G.H."/>
            <person name="Kataoka E."/>
            <person name="Keightley P.D."/>
            <person name="Kheradpour P."/>
            <person name="Kirkness E.F."/>
            <person name="Koerich L.B."/>
            <person name="Kristiansen K."/>
            <person name="Kudrna D."/>
            <person name="Kulathinal R.J."/>
            <person name="Kumar S."/>
            <person name="Kwok R."/>
            <person name="Lander E."/>
            <person name="Langley C.H."/>
            <person name="Lapoint R."/>
            <person name="Lazzaro B.P."/>
            <person name="Lee S.J."/>
            <person name="Levesque L."/>
            <person name="Li R."/>
            <person name="Lin C.F."/>
            <person name="Lin M.F."/>
            <person name="Lindblad-Toh K."/>
            <person name="Llopart A."/>
            <person name="Long M."/>
            <person name="Low L."/>
            <person name="Lozovsky E."/>
            <person name="Lu J."/>
            <person name="Luo M."/>
            <person name="Machado C.A."/>
            <person name="Makalowski W."/>
            <person name="Marzo M."/>
            <person name="Matsuda M."/>
            <person name="Matzkin L."/>
            <person name="McAllister B."/>
            <person name="McBride C.S."/>
            <person name="McKernan B."/>
            <person name="McKernan K."/>
            <person name="Mendez-Lago M."/>
            <person name="Minx P."/>
            <person name="Mollenhauer M.U."/>
            <person name="Montooth K."/>
            <person name="Mount S.M."/>
            <person name="Mu X."/>
            <person name="Myers E."/>
            <person name="Negre B."/>
            <person name="Newfeld S."/>
            <person name="Nielsen R."/>
            <person name="Noor M.A."/>
            <person name="O'Grady P."/>
            <person name="Pachter L."/>
            <person name="Papaceit M."/>
            <person name="Parisi M.J."/>
            <person name="Parisi M."/>
            <person name="Parts L."/>
            <person name="Pedersen J.S."/>
            <person name="Pesole G."/>
            <person name="Phillippy A.M."/>
            <person name="Ponting C.P."/>
            <person name="Pop M."/>
            <person name="Porcelli D."/>
            <person name="Powell J.R."/>
            <person name="Prohaska S."/>
            <person name="Pruitt K."/>
            <person name="Puig M."/>
            <person name="Quesneville H."/>
            <person name="Ram K.R."/>
            <person name="Rand D."/>
            <person name="Rasmussen M.D."/>
            <person name="Reed L.K."/>
            <person name="Reenan R."/>
            <person name="Reily A."/>
            <person name="Remington K.A."/>
            <person name="Rieger T.T."/>
            <person name="Ritchie M.G."/>
            <person name="Robin C."/>
            <person name="Rogers Y.H."/>
            <person name="Rohde C."/>
            <person name="Rozas J."/>
            <person name="Rubenfield M.J."/>
            <person name="Ruiz A."/>
            <person name="Russo S."/>
            <person name="Salzberg S.L."/>
            <person name="Sanchez-Gracia A."/>
            <person name="Saranga D.J."/>
            <person name="Sato H."/>
            <person name="Schaeffer S.W."/>
            <person name="Schatz M.C."/>
            <person name="Schlenke T."/>
            <person name="Schwartz R."/>
            <person name="Segarra C."/>
            <person name="Singh R.S."/>
            <person name="Sirot L."/>
            <person name="Sirota M."/>
            <person name="Sisneros N.B."/>
            <person name="Smith C.D."/>
            <person name="Smith T.F."/>
            <person name="Spieth J."/>
            <person name="Stage D.E."/>
            <person name="Stark A."/>
            <person name="Stephan W."/>
            <person name="Strausberg R.L."/>
            <person name="Strempel S."/>
            <person name="Sturgill D."/>
            <person name="Sutton G."/>
            <person name="Sutton G.G."/>
            <person name="Tao W."/>
            <person name="Teichmann S."/>
            <person name="Tobari Y.N."/>
            <person name="Tomimura Y."/>
            <person name="Tsolas J.M."/>
            <person name="Valente V.L."/>
            <person name="Venter E."/>
            <person name="Venter J.C."/>
            <person name="Vicario S."/>
            <person name="Vieira F.G."/>
            <person name="Vilella A.J."/>
            <person name="Villasante A."/>
            <person name="Walenz B."/>
            <person name="Wang J."/>
            <person name="Wasserman M."/>
            <person name="Watts T."/>
            <person name="Wilson D."/>
            <person name="Wilson R.K."/>
            <person name="Wing R.A."/>
            <person name="Wolfner M.F."/>
            <person name="Wong A."/>
            <person name="Wong G.K."/>
            <person name="Wu C.I."/>
            <person name="Wu G."/>
            <person name="Yamamoto D."/>
            <person name="Yang H.P."/>
            <person name="Yang S.P."/>
            <person name="Yorke J.A."/>
            <person name="Yoshida K."/>
            <person name="Zdobnov E."/>
            <person name="Zhang P."/>
            <person name="Zhang Y."/>
            <person name="Zimin A.V."/>
            <person name="Baldwin J."/>
            <person name="Abdouelleil A."/>
            <person name="Abdulkadir J."/>
            <person name="Abebe A."/>
            <person name="Abera B."/>
            <person name="Abreu J."/>
            <person name="Acer S.C."/>
            <person name="Aftuck L."/>
            <person name="Alexander A."/>
            <person name="An P."/>
            <person name="Anderson E."/>
            <person name="Anderson S."/>
            <person name="Arachi H."/>
            <person name="Azer M."/>
            <person name="Bachantsang P."/>
            <person name="Barry A."/>
            <person name="Bayul T."/>
            <person name="Berlin A."/>
            <person name="Bessette D."/>
            <person name="Bloom T."/>
            <person name="Blye J."/>
            <person name="Boguslavskiy L."/>
            <person name="Bonnet C."/>
            <person name="Boukhgalter B."/>
            <person name="Bourzgui I."/>
            <person name="Brown A."/>
            <person name="Cahill P."/>
            <person name="Channer S."/>
            <person name="Cheshatsang Y."/>
            <person name="Chuda L."/>
            <person name="Citroen M."/>
            <person name="Collymore A."/>
            <person name="Cooke P."/>
            <person name="Costello M."/>
            <person name="D'Aco K."/>
            <person name="Daza R."/>
            <person name="De Haan G."/>
            <person name="DeGray S."/>
            <person name="DeMaso C."/>
            <person name="Dhargay N."/>
            <person name="Dooley K."/>
            <person name="Dooley E."/>
            <person name="Doricent M."/>
            <person name="Dorje P."/>
            <person name="Dorjee K."/>
            <person name="Dupes A."/>
            <person name="Elong R."/>
            <person name="Falk J."/>
            <person name="Farina A."/>
            <person name="Faro S."/>
            <person name="Ferguson D."/>
            <person name="Fisher S."/>
            <person name="Foley C.D."/>
            <person name="Franke A."/>
            <person name="Friedrich D."/>
            <person name="Gadbois L."/>
            <person name="Gearin G."/>
            <person name="Gearin C.R."/>
            <person name="Giannoukos G."/>
            <person name="Goode T."/>
            <person name="Graham J."/>
            <person name="Grandbois E."/>
            <person name="Grewal S."/>
            <person name="Gyaltsen K."/>
            <person name="Hafez N."/>
            <person name="Hagos B."/>
            <person name="Hall J."/>
            <person name="Henson C."/>
            <person name="Hollinger A."/>
            <person name="Honan T."/>
            <person name="Huard M.D."/>
            <person name="Hughes L."/>
            <person name="Hurhula B."/>
            <person name="Husby M.E."/>
            <person name="Kamat A."/>
            <person name="Kanga B."/>
            <person name="Kashin S."/>
            <person name="Khazanovich D."/>
            <person name="Kisner P."/>
            <person name="Lance K."/>
            <person name="Lara M."/>
            <person name="Lee W."/>
            <person name="Lennon N."/>
            <person name="Letendre F."/>
            <person name="LeVine R."/>
            <person name="Lipovsky A."/>
            <person name="Liu X."/>
            <person name="Liu J."/>
            <person name="Liu S."/>
            <person name="Lokyitsang T."/>
            <person name="Lokyitsang Y."/>
            <person name="Lubonja R."/>
            <person name="Lui A."/>
            <person name="MacDonald P."/>
            <person name="Magnisalis V."/>
            <person name="Maru K."/>
            <person name="Matthews C."/>
            <person name="McCusker W."/>
            <person name="McDonough S."/>
            <person name="Mehta T."/>
            <person name="Meldrim J."/>
            <person name="Meneus L."/>
            <person name="Mihai O."/>
            <person name="Mihalev A."/>
            <person name="Mihova T."/>
            <person name="Mittelman R."/>
            <person name="Mlenga V."/>
            <person name="Montmayeur A."/>
            <person name="Mulrain L."/>
            <person name="Navidi A."/>
            <person name="Naylor J."/>
            <person name="Negash T."/>
            <person name="Nguyen T."/>
            <person name="Nguyen N."/>
            <person name="Nicol R."/>
            <person name="Norbu C."/>
            <person name="Norbu N."/>
            <person name="Novod N."/>
            <person name="O'Neill B."/>
            <person name="Osman S."/>
            <person name="Markiewicz E."/>
            <person name="Oyono O.L."/>
            <person name="Patti C."/>
            <person name="Phunkhang P."/>
            <person name="Pierre F."/>
            <person name="Priest M."/>
            <person name="Raghuraman S."/>
            <person name="Rege F."/>
            <person name="Reyes R."/>
            <person name="Rise C."/>
            <person name="Rogov P."/>
            <person name="Ross K."/>
            <person name="Ryan E."/>
            <person name="Settipalli S."/>
            <person name="Shea T."/>
            <person name="Sherpa N."/>
            <person name="Shi L."/>
            <person name="Shih D."/>
            <person name="Sparrow T."/>
            <person name="Spaulding J."/>
            <person name="Stalker J."/>
            <person name="Stange-Thomann N."/>
            <person name="Stavropoulos S."/>
            <person name="Stone C."/>
            <person name="Strader C."/>
            <person name="Tesfaye S."/>
            <person name="Thomson T."/>
            <person name="Thoulutsang Y."/>
            <person name="Thoulutsang D."/>
            <person name="Topham K."/>
            <person name="Topping I."/>
            <person name="Tsamla T."/>
            <person name="Vassiliev H."/>
            <person name="Vo A."/>
            <person name="Wangchuk T."/>
            <person name="Wangdi T."/>
            <person name="Weiand M."/>
            <person name="Wilkinson J."/>
            <person name="Wilson A."/>
            <person name="Yadav S."/>
            <person name="Young G."/>
            <person name="Yu Q."/>
            <person name="Zembek L."/>
            <person name="Zhong D."/>
            <person name="Zimmer A."/>
            <person name="Zwirko Z."/>
            <person name="Jaffe D.B."/>
            <person name="Alvarez P."/>
            <person name="Brockman W."/>
            <person name="Butler J."/>
            <person name="Chin C."/>
            <person name="Gnerre S."/>
            <person name="Grabherr M."/>
            <person name="Kleber M."/>
            <person name="Mauceli E."/>
            <person name="MacCallum I."/>
        </authorList>
    </citation>
    <scope>NUCLEOTIDE SEQUENCE [LARGE SCALE GENOMIC DNA]</scope>
    <source>
        <strain evidence="2">white501</strain>
    </source>
</reference>
<keyword evidence="2" id="KW-1185">Reference proteome</keyword>
<dbReference type="HOGENOM" id="CLU_2545050_0_0_1"/>
<dbReference type="AlphaFoldDB" id="B4R2X6"/>
<dbReference type="EMBL" id="CM000366">
    <property type="protein sequence ID" value="EDX18453.1"/>
    <property type="molecule type" value="Genomic_DNA"/>
</dbReference>
<protein>
    <submittedName>
        <fullName evidence="1">GD17484</fullName>
    </submittedName>
</protein>
<organism evidence="1 2">
    <name type="scientific">Drosophila simulans</name>
    <name type="common">Fruit fly</name>
    <dbReference type="NCBI Taxonomy" id="7240"/>
    <lineage>
        <taxon>Eukaryota</taxon>
        <taxon>Metazoa</taxon>
        <taxon>Ecdysozoa</taxon>
        <taxon>Arthropoda</taxon>
        <taxon>Hexapoda</taxon>
        <taxon>Insecta</taxon>
        <taxon>Pterygota</taxon>
        <taxon>Neoptera</taxon>
        <taxon>Endopterygota</taxon>
        <taxon>Diptera</taxon>
        <taxon>Brachycera</taxon>
        <taxon>Muscomorpha</taxon>
        <taxon>Ephydroidea</taxon>
        <taxon>Drosophilidae</taxon>
        <taxon>Drosophila</taxon>
        <taxon>Sophophora</taxon>
    </lineage>
</organism>
<evidence type="ECO:0000313" key="2">
    <source>
        <dbReference type="Proteomes" id="UP000000304"/>
    </source>
</evidence>
<evidence type="ECO:0000313" key="1">
    <source>
        <dbReference type="EMBL" id="EDX18453.1"/>
    </source>
</evidence>
<gene>
    <name evidence="1" type="primary">Dsim\GD17484</name>
    <name evidence="1" type="ORF">Dsim_GD17484</name>
</gene>